<comment type="caution">
    <text evidence="1">The sequence shown here is derived from an EMBL/GenBank/DDBJ whole genome shotgun (WGS) entry which is preliminary data.</text>
</comment>
<name>A0A9W8DUD3_9FUNG</name>
<dbReference type="EMBL" id="JANBPT010000177">
    <property type="protein sequence ID" value="KAJ1926295.1"/>
    <property type="molecule type" value="Genomic_DNA"/>
</dbReference>
<sequence length="178" mass="21142">MSTQEKYAHSVWFSTCLGRYRNWRRRAQEIRVRRWCTLRYPGTNVDQPLTAISRNPPFKIPSPPLSSAQAANNPTAATVPDLETKSWPALFTRYLRHRREMVHYHVTYWVVSIIHWVVKRYLVSDDELLELDYILDRIPFQPGEPIGDRLPYFEAQASREHCEQPANLYHWDFPENQT</sequence>
<evidence type="ECO:0000313" key="2">
    <source>
        <dbReference type="Proteomes" id="UP001150569"/>
    </source>
</evidence>
<gene>
    <name evidence="1" type="ORF">IWQ60_003915</name>
</gene>
<dbReference type="Proteomes" id="UP001150569">
    <property type="component" value="Unassembled WGS sequence"/>
</dbReference>
<accession>A0A9W8DUD3</accession>
<proteinExistence type="predicted"/>
<reference evidence="1" key="1">
    <citation type="submission" date="2022-07" db="EMBL/GenBank/DDBJ databases">
        <title>Phylogenomic reconstructions and comparative analyses of Kickxellomycotina fungi.</title>
        <authorList>
            <person name="Reynolds N.K."/>
            <person name="Stajich J.E."/>
            <person name="Barry K."/>
            <person name="Grigoriev I.V."/>
            <person name="Crous P."/>
            <person name="Smith M.E."/>
        </authorList>
    </citation>
    <scope>NUCLEOTIDE SEQUENCE</scope>
    <source>
        <strain evidence="1">RSA 861</strain>
    </source>
</reference>
<evidence type="ECO:0000313" key="1">
    <source>
        <dbReference type="EMBL" id="KAJ1926295.1"/>
    </source>
</evidence>
<protein>
    <submittedName>
        <fullName evidence="1">Uncharacterized protein</fullName>
    </submittedName>
</protein>
<keyword evidence="2" id="KW-1185">Reference proteome</keyword>
<organism evidence="1 2">
    <name type="scientific">Tieghemiomyces parasiticus</name>
    <dbReference type="NCBI Taxonomy" id="78921"/>
    <lineage>
        <taxon>Eukaryota</taxon>
        <taxon>Fungi</taxon>
        <taxon>Fungi incertae sedis</taxon>
        <taxon>Zoopagomycota</taxon>
        <taxon>Kickxellomycotina</taxon>
        <taxon>Dimargaritomycetes</taxon>
        <taxon>Dimargaritales</taxon>
        <taxon>Dimargaritaceae</taxon>
        <taxon>Tieghemiomyces</taxon>
    </lineage>
</organism>
<dbReference type="AlphaFoldDB" id="A0A9W8DUD3"/>